<keyword evidence="2" id="KW-0472">Membrane</keyword>
<keyword evidence="2" id="KW-1133">Transmembrane helix</keyword>
<feature type="compositionally biased region" description="Basic and acidic residues" evidence="1">
    <location>
        <begin position="434"/>
        <end position="454"/>
    </location>
</feature>
<keyword evidence="5" id="KW-1185">Reference proteome</keyword>
<protein>
    <submittedName>
        <fullName evidence="4">Uncharacterized protein</fullName>
    </submittedName>
</protein>
<evidence type="ECO:0000256" key="2">
    <source>
        <dbReference type="SAM" id="Phobius"/>
    </source>
</evidence>
<feature type="transmembrane region" description="Helical" evidence="2">
    <location>
        <begin position="295"/>
        <end position="315"/>
    </location>
</feature>
<feature type="chain" id="PRO_5040854222" evidence="3">
    <location>
        <begin position="25"/>
        <end position="473"/>
    </location>
</feature>
<name>A0A9W9GDC6_9EURO</name>
<evidence type="ECO:0000313" key="4">
    <source>
        <dbReference type="EMBL" id="KAJ5116527.1"/>
    </source>
</evidence>
<feature type="region of interest" description="Disordered" evidence="1">
    <location>
        <begin position="367"/>
        <end position="473"/>
    </location>
</feature>
<feature type="signal peptide" evidence="3">
    <location>
        <begin position="1"/>
        <end position="24"/>
    </location>
</feature>
<comment type="caution">
    <text evidence="4">The sequence shown here is derived from an EMBL/GenBank/DDBJ whole genome shotgun (WGS) entry which is preliminary data.</text>
</comment>
<reference evidence="4" key="2">
    <citation type="journal article" date="2023" name="IMA Fungus">
        <title>Comparative genomic study of the Penicillium genus elucidates a diverse pangenome and 15 lateral gene transfer events.</title>
        <authorList>
            <person name="Petersen C."/>
            <person name="Sorensen T."/>
            <person name="Nielsen M.R."/>
            <person name="Sondergaard T.E."/>
            <person name="Sorensen J.L."/>
            <person name="Fitzpatrick D.A."/>
            <person name="Frisvad J.C."/>
            <person name="Nielsen K.L."/>
        </authorList>
    </citation>
    <scope>NUCLEOTIDE SEQUENCE</scope>
    <source>
        <strain evidence="4">IBT 30069</strain>
    </source>
</reference>
<gene>
    <name evidence="4" type="ORF">N7456_000875</name>
</gene>
<evidence type="ECO:0000313" key="5">
    <source>
        <dbReference type="Proteomes" id="UP001149165"/>
    </source>
</evidence>
<evidence type="ECO:0000256" key="1">
    <source>
        <dbReference type="SAM" id="MobiDB-lite"/>
    </source>
</evidence>
<reference evidence="4" key="1">
    <citation type="submission" date="2022-11" db="EMBL/GenBank/DDBJ databases">
        <authorList>
            <person name="Petersen C."/>
        </authorList>
    </citation>
    <scope>NUCLEOTIDE SEQUENCE</scope>
    <source>
        <strain evidence="4">IBT 30069</strain>
    </source>
</reference>
<feature type="transmembrane region" description="Helical" evidence="2">
    <location>
        <begin position="257"/>
        <end position="283"/>
    </location>
</feature>
<organism evidence="4 5">
    <name type="scientific">Penicillium angulare</name>
    <dbReference type="NCBI Taxonomy" id="116970"/>
    <lineage>
        <taxon>Eukaryota</taxon>
        <taxon>Fungi</taxon>
        <taxon>Dikarya</taxon>
        <taxon>Ascomycota</taxon>
        <taxon>Pezizomycotina</taxon>
        <taxon>Eurotiomycetes</taxon>
        <taxon>Eurotiomycetidae</taxon>
        <taxon>Eurotiales</taxon>
        <taxon>Aspergillaceae</taxon>
        <taxon>Penicillium</taxon>
    </lineage>
</organism>
<accession>A0A9W9GDC6</accession>
<keyword evidence="3" id="KW-0732">Signal</keyword>
<evidence type="ECO:0000256" key="3">
    <source>
        <dbReference type="SAM" id="SignalP"/>
    </source>
</evidence>
<dbReference type="Proteomes" id="UP001149165">
    <property type="component" value="Unassembled WGS sequence"/>
</dbReference>
<dbReference type="EMBL" id="JAPQKH010000001">
    <property type="protein sequence ID" value="KAJ5116527.1"/>
    <property type="molecule type" value="Genomic_DNA"/>
</dbReference>
<proteinExistence type="predicted"/>
<dbReference type="OrthoDB" id="3795566at2759"/>
<dbReference type="AlphaFoldDB" id="A0A9W9GDC6"/>
<keyword evidence="2" id="KW-0812">Transmembrane</keyword>
<sequence>MAPSHSFNILSLVLTLLLLPFTWARPWIVTEAYEQVRVTEYDYYYETEDPTITTSIQEIEPTMSPLPEALSTITSIDSYSDVTIIQKLYPTSVGTPVYYNYYDDDDTDGYHYTVYVVNITYTAPTSCSSGWTTTSAVPVYPPDGVESLLPTTARSTSVSVDNSEPFSPTTYTYDYIFVEPTQVPSETYSYLSSEYYPATMEDTCGYPYSSSSSGSSSSNGDGDNSSGYYGGCYYCSGYWDDSDNWWFDSYYMGISPFALVMILTFGWIGIWLIAGFIEAWVRFRRLMLGWQTRRGLPICWAFTILPLTLLLIIAWRKGFRPRSQADAAELRKQWDSYSFGTKLKLFFVWGFRYKYPTVLGEAPLPVKARTRPSKKPGDINWNQPRESLLSPPRPMVQVEASGALNGQRDVPREGPSEVPSAGHLGSEGQPAGHSESHPEGHSQEHSDGHSEGHSEGQPAVRPAGDSDDIGRAA</sequence>